<accession>A0A366KTQ2</accession>
<reference evidence="3 4" key="1">
    <citation type="submission" date="2018-07" db="EMBL/GenBank/DDBJ databases">
        <title>A draft genome of a endophytic bacteria, a new species of Pedobacter.</title>
        <authorList>
            <person name="Zhang Z.D."/>
            <person name="Chen Z.J."/>
        </authorList>
    </citation>
    <scope>NUCLEOTIDE SEQUENCE [LARGE SCALE GENOMIC DNA]</scope>
    <source>
        <strain evidence="3 4">RS10</strain>
    </source>
</reference>
<evidence type="ECO:0000256" key="2">
    <source>
        <dbReference type="SAM" id="Phobius"/>
    </source>
</evidence>
<feature type="transmembrane region" description="Helical" evidence="2">
    <location>
        <begin position="15"/>
        <end position="34"/>
    </location>
</feature>
<dbReference type="Proteomes" id="UP000252081">
    <property type="component" value="Unassembled WGS sequence"/>
</dbReference>
<keyword evidence="2" id="KW-1133">Transmembrane helix</keyword>
<dbReference type="AlphaFoldDB" id="A0A366KTQ2"/>
<gene>
    <name evidence="3" type="ORF">DRW42_18450</name>
</gene>
<sequence length="63" mass="6903">MSAHDSHAPVQQTKGIWALPLTAWIIVLILLVAFTRPIFPGHEKAASHGETEGHQTEATESHH</sequence>
<protein>
    <submittedName>
        <fullName evidence="3">Uncharacterized protein</fullName>
    </submittedName>
</protein>
<dbReference type="EMBL" id="QNQU01000016">
    <property type="protein sequence ID" value="RBQ04609.1"/>
    <property type="molecule type" value="Genomic_DNA"/>
</dbReference>
<organism evidence="3 4">
    <name type="scientific">Pedobacter miscanthi</name>
    <dbReference type="NCBI Taxonomy" id="2259170"/>
    <lineage>
        <taxon>Bacteria</taxon>
        <taxon>Pseudomonadati</taxon>
        <taxon>Bacteroidota</taxon>
        <taxon>Sphingobacteriia</taxon>
        <taxon>Sphingobacteriales</taxon>
        <taxon>Sphingobacteriaceae</taxon>
        <taxon>Pedobacter</taxon>
    </lineage>
</organism>
<comment type="caution">
    <text evidence="3">The sequence shown here is derived from an EMBL/GenBank/DDBJ whole genome shotgun (WGS) entry which is preliminary data.</text>
</comment>
<dbReference type="RefSeq" id="WP_113950304.1">
    <property type="nucleotide sequence ID" value="NZ_QNQU01000016.1"/>
</dbReference>
<keyword evidence="2" id="KW-0472">Membrane</keyword>
<feature type="region of interest" description="Disordered" evidence="1">
    <location>
        <begin position="42"/>
        <end position="63"/>
    </location>
</feature>
<keyword evidence="4" id="KW-1185">Reference proteome</keyword>
<evidence type="ECO:0000256" key="1">
    <source>
        <dbReference type="SAM" id="MobiDB-lite"/>
    </source>
</evidence>
<dbReference type="OrthoDB" id="771459at2"/>
<evidence type="ECO:0000313" key="3">
    <source>
        <dbReference type="EMBL" id="RBQ04609.1"/>
    </source>
</evidence>
<keyword evidence="2" id="KW-0812">Transmembrane</keyword>
<name>A0A366KTQ2_9SPHI</name>
<proteinExistence type="predicted"/>
<evidence type="ECO:0000313" key="4">
    <source>
        <dbReference type="Proteomes" id="UP000252081"/>
    </source>
</evidence>